<comment type="caution">
    <text evidence="3">The sequence shown here is derived from an EMBL/GenBank/DDBJ whole genome shotgun (WGS) entry which is preliminary data.</text>
</comment>
<evidence type="ECO:0000313" key="4">
    <source>
        <dbReference type="Proteomes" id="UP001224775"/>
    </source>
</evidence>
<organism evidence="3 4">
    <name type="scientific">Skeletonema marinoi</name>
    <dbReference type="NCBI Taxonomy" id="267567"/>
    <lineage>
        <taxon>Eukaryota</taxon>
        <taxon>Sar</taxon>
        <taxon>Stramenopiles</taxon>
        <taxon>Ochrophyta</taxon>
        <taxon>Bacillariophyta</taxon>
        <taxon>Coscinodiscophyceae</taxon>
        <taxon>Thalassiosirophycidae</taxon>
        <taxon>Thalassiosirales</taxon>
        <taxon>Skeletonemataceae</taxon>
        <taxon>Skeletonema</taxon>
        <taxon>Skeletonema marinoi-dohrnii complex</taxon>
    </lineage>
</organism>
<dbReference type="AlphaFoldDB" id="A0AAD8Y0D7"/>
<evidence type="ECO:0000256" key="1">
    <source>
        <dbReference type="SAM" id="MobiDB-lite"/>
    </source>
</evidence>
<keyword evidence="2" id="KW-1133">Transmembrane helix</keyword>
<gene>
    <name evidence="3" type="ORF">QTG54_012020</name>
</gene>
<feature type="transmembrane region" description="Helical" evidence="2">
    <location>
        <begin position="93"/>
        <end position="115"/>
    </location>
</feature>
<dbReference type="Proteomes" id="UP001224775">
    <property type="component" value="Unassembled WGS sequence"/>
</dbReference>
<feature type="region of interest" description="Disordered" evidence="1">
    <location>
        <begin position="41"/>
        <end position="65"/>
    </location>
</feature>
<accession>A0AAD8Y0D7</accession>
<feature type="transmembrane region" description="Helical" evidence="2">
    <location>
        <begin position="135"/>
        <end position="156"/>
    </location>
</feature>
<dbReference type="EMBL" id="JATAAI010000026">
    <property type="protein sequence ID" value="KAK1737153.1"/>
    <property type="molecule type" value="Genomic_DNA"/>
</dbReference>
<keyword evidence="2" id="KW-0472">Membrane</keyword>
<feature type="transmembrane region" description="Helical" evidence="2">
    <location>
        <begin position="263"/>
        <end position="282"/>
    </location>
</feature>
<keyword evidence="2" id="KW-0812">Transmembrane</keyword>
<protein>
    <submittedName>
        <fullName evidence="3">Uncharacterized protein</fullName>
    </submittedName>
</protein>
<evidence type="ECO:0000256" key="2">
    <source>
        <dbReference type="SAM" id="Phobius"/>
    </source>
</evidence>
<name>A0AAD8Y0D7_9STRA</name>
<evidence type="ECO:0000313" key="3">
    <source>
        <dbReference type="EMBL" id="KAK1737153.1"/>
    </source>
</evidence>
<reference evidence="3" key="1">
    <citation type="submission" date="2023-06" db="EMBL/GenBank/DDBJ databases">
        <title>Survivors Of The Sea: Transcriptome response of Skeletonema marinoi to long-term dormancy.</title>
        <authorList>
            <person name="Pinder M.I.M."/>
            <person name="Kourtchenko O."/>
            <person name="Robertson E.K."/>
            <person name="Larsson T."/>
            <person name="Maumus F."/>
            <person name="Osuna-Cruz C.M."/>
            <person name="Vancaester E."/>
            <person name="Stenow R."/>
            <person name="Vandepoele K."/>
            <person name="Ploug H."/>
            <person name="Bruchert V."/>
            <person name="Godhe A."/>
            <person name="Topel M."/>
        </authorList>
    </citation>
    <scope>NUCLEOTIDE SEQUENCE</scope>
    <source>
        <strain evidence="3">R05AC</strain>
    </source>
</reference>
<proteinExistence type="predicted"/>
<keyword evidence="4" id="KW-1185">Reference proteome</keyword>
<sequence length="283" mass="32247">MDQAIDDGAADEENALLSVLRQEQQQSMQQMEERLRQLLIENNENKNPKKRPISASTYGDERSPDMAADDQYYTMVEDIYSIMCVSPARSQPFVYATTIFLVKILFYSLILSSIFIKATIFPTEVEDLVKATQFFMLPITVLVTDSGVLTAMFIYAHLKWSPEIEAQNQLATKKRYIYANIARSVDAVLYQVVIFFVLLQATEVLAVFLNFAALRFFMEIHTVAFEVARNGFLSVPLYKAAADVRRIQIKATICDSTQRTARIFFVVSLTVMCVGWFLLSVVY</sequence>